<protein>
    <recommendedName>
        <fullName evidence="2">histidine kinase</fullName>
        <ecNumber evidence="2">2.7.13.3</ecNumber>
    </recommendedName>
</protein>
<evidence type="ECO:0000256" key="1">
    <source>
        <dbReference type="ARBA" id="ARBA00000085"/>
    </source>
</evidence>
<organism evidence="6 7">
    <name type="scientific">Hymenobacter wooponensis</name>
    <dbReference type="NCBI Taxonomy" id="1525360"/>
    <lineage>
        <taxon>Bacteria</taxon>
        <taxon>Pseudomonadati</taxon>
        <taxon>Bacteroidota</taxon>
        <taxon>Cytophagia</taxon>
        <taxon>Cytophagales</taxon>
        <taxon>Hymenobacteraceae</taxon>
        <taxon>Hymenobacter</taxon>
    </lineage>
</organism>
<dbReference type="InterPro" id="IPR005467">
    <property type="entry name" value="His_kinase_dom"/>
</dbReference>
<feature type="transmembrane region" description="Helical" evidence="4">
    <location>
        <begin position="180"/>
        <end position="200"/>
    </location>
</feature>
<dbReference type="SMART" id="SM00387">
    <property type="entry name" value="HATPase_c"/>
    <property type="match status" value="1"/>
</dbReference>
<evidence type="ECO:0000256" key="4">
    <source>
        <dbReference type="SAM" id="Phobius"/>
    </source>
</evidence>
<feature type="transmembrane region" description="Helical" evidence="4">
    <location>
        <begin position="136"/>
        <end position="160"/>
    </location>
</feature>
<dbReference type="InterPro" id="IPR036890">
    <property type="entry name" value="HATPase_C_sf"/>
</dbReference>
<dbReference type="GO" id="GO:0000155">
    <property type="term" value="F:phosphorelay sensor kinase activity"/>
    <property type="evidence" value="ECO:0007669"/>
    <property type="project" value="InterPro"/>
</dbReference>
<keyword evidence="7" id="KW-1185">Reference proteome</keyword>
<dbReference type="PANTHER" id="PTHR43065:SF42">
    <property type="entry name" value="TWO-COMPONENT SENSOR PPRA"/>
    <property type="match status" value="1"/>
</dbReference>
<dbReference type="Pfam" id="PF02518">
    <property type="entry name" value="HATPase_c"/>
    <property type="match status" value="1"/>
</dbReference>
<dbReference type="PRINTS" id="PR00344">
    <property type="entry name" value="BCTRLSENSOR"/>
</dbReference>
<dbReference type="CDD" id="cd00082">
    <property type="entry name" value="HisKA"/>
    <property type="match status" value="1"/>
</dbReference>
<dbReference type="PANTHER" id="PTHR43065">
    <property type="entry name" value="SENSOR HISTIDINE KINASE"/>
    <property type="match status" value="1"/>
</dbReference>
<dbReference type="OrthoDB" id="9806995at2"/>
<evidence type="ECO:0000313" key="7">
    <source>
        <dbReference type="Proteomes" id="UP000298284"/>
    </source>
</evidence>
<reference evidence="6 7" key="1">
    <citation type="submission" date="2019-04" db="EMBL/GenBank/DDBJ databases">
        <authorList>
            <person name="Feng G."/>
            <person name="Zhang J."/>
            <person name="Zhu H."/>
        </authorList>
    </citation>
    <scope>NUCLEOTIDE SEQUENCE [LARGE SCALE GENOMIC DNA]</scope>
    <source>
        <strain evidence="6 7">JCM 19491</strain>
    </source>
</reference>
<dbReference type="Gene3D" id="3.30.565.10">
    <property type="entry name" value="Histidine kinase-like ATPase, C-terminal domain"/>
    <property type="match status" value="1"/>
</dbReference>
<feature type="domain" description="Histidine kinase" evidence="5">
    <location>
        <begin position="247"/>
        <end position="490"/>
    </location>
</feature>
<dbReference type="SUPFAM" id="SSF47384">
    <property type="entry name" value="Homodimeric domain of signal transducing histidine kinase"/>
    <property type="match status" value="1"/>
</dbReference>
<comment type="catalytic activity">
    <reaction evidence="1">
        <text>ATP + protein L-histidine = ADP + protein N-phospho-L-histidine.</text>
        <dbReference type="EC" id="2.7.13.3"/>
    </reaction>
</comment>
<sequence>MPAIASSRPKRVSQPMLGHFTRLVAMLWRKAINLGALPTLTVWQLKRVHLLNGICWITLGIYAGYVLVFFNSPDWLTFRICLGGLLLHLPPLVLNYYHRYDASAYYNILSVTLLCSLIAIARRYDGVEYFLITNSIVGMLFFRTFWKLALLFLLNLGAYFGVRHAMQTVNLHLYVPDGLYFYNVNVVLFFLTLFLVVYYFRIENFRQEMLLTHQNETLAQSLEHLQATQAQLVQQEKLASLGALTAGIAHEIQNPLNFVNNFSEVGLELVAELRETLAQENLSADDRAAALLVLQDLAQSQQKVHEHAHRAGNIVQAMLQHSRASTGQRQPTNLNALCDEYLRLAYHGLRAKDPSFNATLTTDFALQLGEVNIVPQDIGRVLLNLFNNAFYAVQQKAALLPAGTYRPTLAVSTRRAGSEVLVQVRDNGTGIPAAVLDQIFHPFFTTKPPGEGTGLGLSLSYDIITKGHGGRLTVQSEAGQYCEFTVHLPG</sequence>
<feature type="transmembrane region" description="Helical" evidence="4">
    <location>
        <begin position="104"/>
        <end position="124"/>
    </location>
</feature>
<dbReference type="InterPro" id="IPR036097">
    <property type="entry name" value="HisK_dim/P_sf"/>
</dbReference>
<keyword evidence="4" id="KW-1133">Transmembrane helix</keyword>
<dbReference type="InterPro" id="IPR003661">
    <property type="entry name" value="HisK_dim/P_dom"/>
</dbReference>
<dbReference type="AlphaFoldDB" id="A0A4Z0MSN4"/>
<dbReference type="InterPro" id="IPR004358">
    <property type="entry name" value="Sig_transdc_His_kin-like_C"/>
</dbReference>
<accession>A0A4Z0MSN4</accession>
<dbReference type="SMART" id="SM00388">
    <property type="entry name" value="HisKA"/>
    <property type="match status" value="1"/>
</dbReference>
<comment type="caution">
    <text evidence="6">The sequence shown here is derived from an EMBL/GenBank/DDBJ whole genome shotgun (WGS) entry which is preliminary data.</text>
</comment>
<gene>
    <name evidence="6" type="ORF">EU557_02130</name>
</gene>
<dbReference type="Gene3D" id="1.10.287.130">
    <property type="match status" value="1"/>
</dbReference>
<dbReference type="InterPro" id="IPR003594">
    <property type="entry name" value="HATPase_dom"/>
</dbReference>
<dbReference type="EC" id="2.7.13.3" evidence="2"/>
<evidence type="ECO:0000259" key="5">
    <source>
        <dbReference type="PROSITE" id="PS50109"/>
    </source>
</evidence>
<feature type="transmembrane region" description="Helical" evidence="4">
    <location>
        <begin position="77"/>
        <end position="98"/>
    </location>
</feature>
<keyword evidence="4" id="KW-0812">Transmembrane</keyword>
<proteinExistence type="predicted"/>
<evidence type="ECO:0000256" key="3">
    <source>
        <dbReference type="ARBA" id="ARBA00022553"/>
    </source>
</evidence>
<dbReference type="Proteomes" id="UP000298284">
    <property type="component" value="Unassembled WGS sequence"/>
</dbReference>
<name>A0A4Z0MSN4_9BACT</name>
<keyword evidence="4" id="KW-0472">Membrane</keyword>
<dbReference type="SUPFAM" id="SSF55874">
    <property type="entry name" value="ATPase domain of HSP90 chaperone/DNA topoisomerase II/histidine kinase"/>
    <property type="match status" value="1"/>
</dbReference>
<keyword evidence="3" id="KW-0597">Phosphoprotein</keyword>
<dbReference type="RefSeq" id="WP_135528765.1">
    <property type="nucleotide sequence ID" value="NZ_SRKZ01000001.1"/>
</dbReference>
<evidence type="ECO:0000256" key="2">
    <source>
        <dbReference type="ARBA" id="ARBA00012438"/>
    </source>
</evidence>
<evidence type="ECO:0000313" key="6">
    <source>
        <dbReference type="EMBL" id="TGD82604.1"/>
    </source>
</evidence>
<feature type="transmembrane region" description="Helical" evidence="4">
    <location>
        <begin position="49"/>
        <end position="70"/>
    </location>
</feature>
<dbReference type="PROSITE" id="PS50109">
    <property type="entry name" value="HIS_KIN"/>
    <property type="match status" value="1"/>
</dbReference>
<dbReference type="EMBL" id="SRKZ01000001">
    <property type="protein sequence ID" value="TGD82604.1"/>
    <property type="molecule type" value="Genomic_DNA"/>
</dbReference>